<reference evidence="3 4" key="1">
    <citation type="submission" date="2017-05" db="EMBL/GenBank/DDBJ databases">
        <title>PacBio assembly of a Plasmodium knowlesi genome sequence with Hi-C correction and manual annotation of the SICAvar gene family.</title>
        <authorList>
            <person name="Lapp S.A."/>
            <person name="Geraldo J.A."/>
            <person name="Chien J.-T."/>
            <person name="Ay F."/>
            <person name="Pakala S.B."/>
            <person name="Batugedara G."/>
            <person name="Humphrey J.C."/>
            <person name="Debarry J.D."/>
            <person name="Le Roch K.G."/>
            <person name="Galinski M.R."/>
            <person name="Kissinger J.C."/>
        </authorList>
    </citation>
    <scope>NUCLEOTIDE SEQUENCE [LARGE SCALE GENOMIC DNA]</scope>
    <source>
        <strain evidence="4">Malayan Strain Pk1 (A+)</strain>
    </source>
</reference>
<dbReference type="InterPro" id="IPR010516">
    <property type="entry name" value="SAP18"/>
</dbReference>
<feature type="compositionally biased region" description="Basic residues" evidence="2">
    <location>
        <begin position="146"/>
        <end position="168"/>
    </location>
</feature>
<comment type="caution">
    <text evidence="3">The sequence shown here is derived from an EMBL/GenBank/DDBJ whole genome shotgun (WGS) entry which is preliminary data.</text>
</comment>
<feature type="compositionally biased region" description="Basic and acidic residues" evidence="2">
    <location>
        <begin position="378"/>
        <end position="388"/>
    </location>
</feature>
<evidence type="ECO:0000313" key="4">
    <source>
        <dbReference type="Proteomes" id="UP000195012"/>
    </source>
</evidence>
<dbReference type="Gene3D" id="3.10.20.550">
    <property type="entry name" value="ASAP complex, SAP18 subunit"/>
    <property type="match status" value="1"/>
</dbReference>
<feature type="region of interest" description="Disordered" evidence="2">
    <location>
        <begin position="1"/>
        <end position="184"/>
    </location>
</feature>
<feature type="compositionally biased region" description="Basic residues" evidence="2">
    <location>
        <begin position="104"/>
        <end position="121"/>
    </location>
</feature>
<evidence type="ECO:0000256" key="1">
    <source>
        <dbReference type="ARBA" id="ARBA00009143"/>
    </source>
</evidence>
<dbReference type="OMA" id="THHREFE"/>
<organism evidence="3 4">
    <name type="scientific">Plasmodium knowlesi</name>
    <dbReference type="NCBI Taxonomy" id="5850"/>
    <lineage>
        <taxon>Eukaryota</taxon>
        <taxon>Sar</taxon>
        <taxon>Alveolata</taxon>
        <taxon>Apicomplexa</taxon>
        <taxon>Aconoidasida</taxon>
        <taxon>Haemosporida</taxon>
        <taxon>Plasmodiidae</taxon>
        <taxon>Plasmodium</taxon>
        <taxon>Plasmodium (Plasmodium)</taxon>
    </lineage>
</organism>
<feature type="compositionally biased region" description="Basic and acidic residues" evidence="2">
    <location>
        <begin position="33"/>
        <end position="47"/>
    </location>
</feature>
<feature type="compositionally biased region" description="Low complexity" evidence="2">
    <location>
        <begin position="72"/>
        <end position="81"/>
    </location>
</feature>
<evidence type="ECO:0000256" key="2">
    <source>
        <dbReference type="SAM" id="MobiDB-lite"/>
    </source>
</evidence>
<dbReference type="PANTHER" id="PTHR13082">
    <property type="entry name" value="SAP18"/>
    <property type="match status" value="1"/>
</dbReference>
<dbReference type="GO" id="GO:0003714">
    <property type="term" value="F:transcription corepressor activity"/>
    <property type="evidence" value="ECO:0007669"/>
    <property type="project" value="TreeGrafter"/>
</dbReference>
<feature type="region of interest" description="Disordered" evidence="2">
    <location>
        <begin position="205"/>
        <end position="448"/>
    </location>
</feature>
<feature type="compositionally biased region" description="Basic and acidic residues" evidence="2">
    <location>
        <begin position="295"/>
        <end position="333"/>
    </location>
</feature>
<sequence length="748" mass="89232">MSSSERSSFLEKDKGNDTQSADGEEKLVEEDVESRQGKSESGDERNKTGVKGKWLKENKGRIKEDTSEKSYRSSISLLSVSDFGKTSNRKRKREKKTEKESSSHRMRRHKDRGEKRRRRTDHSHYRSASDISRNSHDRSGESLYSHHSRERKERKRKKEIKKKGKHRFRSGEAGGREGRYSKLSSFSLSTGYTDADMDLESISDLNYKSHHEKKKKKIPKKVSSDYLSSKNHHHRYDEEKGSKRKREDERKGSRNYVMKKKNGSMRERSREPSYSISLTSEEESKKRKKKKKKKLVDDRSGKRSRRRSSEEQTRKYNSKVEPRRDKFNYEKYHYWRGNSGESQSEEHHNYHHDDSRSPLGRRHSHKGTTKRHTNTLGGDERRGSEQRRMDKKKNKLIKENKAYKVNRSGKRIDAYEYESATDTSSHEVQSRSNHAPTRKKRRPYLSDAESADLAVSIRSDERYLAKGRMPHYGTLMVRRKGERAEGRRGKDGIHHNHDEDDEKFLHSRMKRGDPFRDGRPRMIKEEEEEEMPRFRDREWQPYGETHHREFEKRKIYIEREDRMERPTYGWMMHSQIVRPHGQHNYDKMEYKEDVTVLTKNRRHEHYPEHGNNRLSEVRIPNGMINREKTCPFLLRLFYKLDEEYNNVEDVRLSKESGVQSNELQIYGWLDITMREIVTLVKDFYQESRKRDAHWVFKVYSNEKKELTFLSRVHSTKYNYREDNKTLLSLNYEIGDILLLSIMFGGKPT</sequence>
<feature type="compositionally biased region" description="Basic residues" evidence="2">
    <location>
        <begin position="359"/>
        <end position="373"/>
    </location>
</feature>
<gene>
    <name evidence="3" type="primary">SAP18</name>
    <name evidence="3" type="ORF">PKNOH_S01018400</name>
</gene>
<feature type="compositionally biased region" description="Basic and acidic residues" evidence="2">
    <location>
        <begin position="54"/>
        <end position="71"/>
    </location>
</feature>
<feature type="compositionally biased region" description="Basic residues" evidence="2">
    <location>
        <begin position="208"/>
        <end position="220"/>
    </location>
</feature>
<dbReference type="VEuPathDB" id="PlasmoDB:PKNH_0110100"/>
<dbReference type="PANTHER" id="PTHR13082:SF0">
    <property type="entry name" value="HISTONE DEACETYLASE COMPLEX SUBUNIT SAP18"/>
    <property type="match status" value="1"/>
</dbReference>
<dbReference type="GO" id="GO:0005634">
    <property type="term" value="C:nucleus"/>
    <property type="evidence" value="ECO:0007669"/>
    <property type="project" value="TreeGrafter"/>
</dbReference>
<dbReference type="InterPro" id="IPR042534">
    <property type="entry name" value="SAP18_sf"/>
</dbReference>
<dbReference type="Pfam" id="PF06487">
    <property type="entry name" value="SAP18"/>
    <property type="match status" value="1"/>
</dbReference>
<dbReference type="EMBL" id="NETL01000015">
    <property type="protein sequence ID" value="OTN68628.1"/>
    <property type="molecule type" value="Genomic_DNA"/>
</dbReference>
<protein>
    <submittedName>
        <fullName evidence="3">Putative Sin3 associated polypeptide p18-like protein</fullName>
    </submittedName>
</protein>
<dbReference type="VEuPathDB" id="PlasmoDB:PKNOH_S01018400"/>
<name>A0A1Y3DZL5_PLAKN</name>
<dbReference type="eggNOG" id="KOG3391">
    <property type="taxonomic scope" value="Eukaryota"/>
</dbReference>
<accession>A0A1Y3DZL5</accession>
<feature type="compositionally biased region" description="Basic and acidic residues" evidence="2">
    <location>
        <begin position="235"/>
        <end position="252"/>
    </location>
</feature>
<proteinExistence type="inferred from homology"/>
<dbReference type="VEuPathDB" id="PlasmoDB:PKA1H_010014900"/>
<dbReference type="OrthoDB" id="440566at2759"/>
<dbReference type="AlphaFoldDB" id="A0A1Y3DZL5"/>
<comment type="similarity">
    <text evidence="1">Belongs to the SAP18 family.</text>
</comment>
<evidence type="ECO:0000313" key="3">
    <source>
        <dbReference type="EMBL" id="OTN68628.1"/>
    </source>
</evidence>
<dbReference type="Proteomes" id="UP000195012">
    <property type="component" value="Unassembled WGS sequence"/>
</dbReference>
<feature type="compositionally biased region" description="Basic and acidic residues" evidence="2">
    <location>
        <begin position="344"/>
        <end position="356"/>
    </location>
</feature>